<evidence type="ECO:0000313" key="3">
    <source>
        <dbReference type="EMBL" id="MBA8806015.1"/>
    </source>
</evidence>
<evidence type="ECO:0000313" key="2">
    <source>
        <dbReference type="EMBL" id="MBA8805591.1"/>
    </source>
</evidence>
<dbReference type="EMBL" id="JACGXA010000002">
    <property type="protein sequence ID" value="MBA8805591.1"/>
    <property type="molecule type" value="Genomic_DNA"/>
</dbReference>
<dbReference type="EMBL" id="JACGXA010000004">
    <property type="protein sequence ID" value="MBA8806015.1"/>
    <property type="molecule type" value="Genomic_DNA"/>
</dbReference>
<reference evidence="3 4" key="1">
    <citation type="submission" date="2020-07" db="EMBL/GenBank/DDBJ databases">
        <title>Sequencing the genomes of 1000 actinobacteria strains.</title>
        <authorList>
            <person name="Klenk H.-P."/>
        </authorList>
    </citation>
    <scope>NUCLEOTIDE SEQUENCE [LARGE SCALE GENOMIC DNA]</scope>
    <source>
        <strain evidence="3 4">DSM 21349</strain>
    </source>
</reference>
<comment type="caution">
    <text evidence="3">The sequence shown here is derived from an EMBL/GenBank/DDBJ whole genome shotgun (WGS) entry which is preliminary data.</text>
</comment>
<dbReference type="Proteomes" id="UP000580910">
    <property type="component" value="Unassembled WGS sequence"/>
</dbReference>
<organism evidence="3 4">
    <name type="scientific">Nocardioides ginsengisegetis</name>
    <dbReference type="NCBI Taxonomy" id="661491"/>
    <lineage>
        <taxon>Bacteria</taxon>
        <taxon>Bacillati</taxon>
        <taxon>Actinomycetota</taxon>
        <taxon>Actinomycetes</taxon>
        <taxon>Propionibacteriales</taxon>
        <taxon>Nocardioidaceae</taxon>
        <taxon>Nocardioides</taxon>
    </lineage>
</organism>
<feature type="compositionally biased region" description="Basic and acidic residues" evidence="1">
    <location>
        <begin position="107"/>
        <end position="118"/>
    </location>
</feature>
<evidence type="ECO:0000313" key="4">
    <source>
        <dbReference type="Proteomes" id="UP000580910"/>
    </source>
</evidence>
<protein>
    <submittedName>
        <fullName evidence="3">Uncharacterized protein</fullName>
    </submittedName>
</protein>
<feature type="compositionally biased region" description="Basic residues" evidence="1">
    <location>
        <begin position="96"/>
        <end position="106"/>
    </location>
</feature>
<accession>A0A7W3J4G7</accession>
<feature type="region of interest" description="Disordered" evidence="1">
    <location>
        <begin position="93"/>
        <end position="118"/>
    </location>
</feature>
<dbReference type="AlphaFoldDB" id="A0A7W3J4G7"/>
<evidence type="ECO:0000256" key="1">
    <source>
        <dbReference type="SAM" id="MobiDB-lite"/>
    </source>
</evidence>
<keyword evidence="4" id="KW-1185">Reference proteome</keyword>
<proteinExistence type="predicted"/>
<gene>
    <name evidence="2" type="ORF">FB382_003936</name>
    <name evidence="3" type="ORF">FB382_004366</name>
</gene>
<sequence>MTRHWDRDESPSTLTHGEWRLDPKTRVLVWVDAPPVKEDPIACYVCFATIYQSCRTIGGSRTKDHAGRAPRLCRCGREPSYRASYCDTCRPEEHRARARASKRRVADRRWAESQREAA</sequence>
<name>A0A7W3J4G7_9ACTN</name>